<dbReference type="FunFam" id="3.40.50.300:FF:000398">
    <property type="entry name" value="Type IV pilus assembly ATPase PilB"/>
    <property type="match status" value="1"/>
</dbReference>
<dbReference type="InterPro" id="IPR001482">
    <property type="entry name" value="T2SS/T4SS_dom"/>
</dbReference>
<reference evidence="8" key="1">
    <citation type="journal article" date="2020" name="mSystems">
        <title>Genome- and Community-Level Interaction Insights into Carbon Utilization and Element Cycling Functions of Hydrothermarchaeota in Hydrothermal Sediment.</title>
        <authorList>
            <person name="Zhou Z."/>
            <person name="Liu Y."/>
            <person name="Xu W."/>
            <person name="Pan J."/>
            <person name="Luo Z.H."/>
            <person name="Li M."/>
        </authorList>
    </citation>
    <scope>NUCLEOTIDE SEQUENCE [LARGE SCALE GENOMIC DNA]</scope>
    <source>
        <strain evidence="8">HyVt-102</strain>
    </source>
</reference>
<dbReference type="SUPFAM" id="SSF52540">
    <property type="entry name" value="P-loop containing nucleoside triphosphate hydrolases"/>
    <property type="match status" value="1"/>
</dbReference>
<dbReference type="PANTHER" id="PTHR30258">
    <property type="entry name" value="TYPE II SECRETION SYSTEM PROTEIN GSPE-RELATED"/>
    <property type="match status" value="1"/>
</dbReference>
<dbReference type="Gene3D" id="3.30.450.90">
    <property type="match status" value="1"/>
</dbReference>
<dbReference type="Pfam" id="PF05157">
    <property type="entry name" value="MshEN"/>
    <property type="match status" value="1"/>
</dbReference>
<dbReference type="GO" id="GO:0005886">
    <property type="term" value="C:plasma membrane"/>
    <property type="evidence" value="ECO:0007669"/>
    <property type="project" value="TreeGrafter"/>
</dbReference>
<dbReference type="NCBIfam" id="TIGR02538">
    <property type="entry name" value="type_IV_pilB"/>
    <property type="match status" value="1"/>
</dbReference>
<dbReference type="FunFam" id="3.30.450.90:FF:000001">
    <property type="entry name" value="Type II secretion system ATPase GspE"/>
    <property type="match status" value="1"/>
</dbReference>
<evidence type="ECO:0000256" key="2">
    <source>
        <dbReference type="ARBA" id="ARBA00006611"/>
    </source>
</evidence>
<dbReference type="GO" id="GO:0016887">
    <property type="term" value="F:ATP hydrolysis activity"/>
    <property type="evidence" value="ECO:0007669"/>
    <property type="project" value="InterPro"/>
</dbReference>
<dbReference type="GO" id="GO:0009297">
    <property type="term" value="P:pilus assembly"/>
    <property type="evidence" value="ECO:0007669"/>
    <property type="project" value="InterPro"/>
</dbReference>
<dbReference type="PANTHER" id="PTHR30258:SF1">
    <property type="entry name" value="PROTEIN TRANSPORT PROTEIN HOFB HOMOLOG"/>
    <property type="match status" value="1"/>
</dbReference>
<dbReference type="Gene3D" id="3.30.300.160">
    <property type="entry name" value="Type II secretion system, protein E, N-terminal domain"/>
    <property type="match status" value="1"/>
</dbReference>
<protein>
    <submittedName>
        <fullName evidence="8">Type IV-A pilus assembly ATPase PilB</fullName>
    </submittedName>
</protein>
<dbReference type="Pfam" id="PF00437">
    <property type="entry name" value="T2SSE"/>
    <property type="match status" value="1"/>
</dbReference>
<evidence type="ECO:0000313" key="8">
    <source>
        <dbReference type="EMBL" id="HDI83196.1"/>
    </source>
</evidence>
<sequence length="570" mass="63889">MQLGRLLVNAGLISEDQLSKALEEQKKTAEKIGSILIKLDYIDEDTLLKFLSKQFRVPSISIEPQDVDPDVIKLIPPDMANRYEVFPIRRKGRTLILGMVNPGDITAIDAVKFATGFEVEPVVIAHSKMKTLLEKFYKVTKEIRSVSDVEEPEEEEFFDFEDDAEIELEEEEEEEDISSASAQPVIKLVNYLISNAVRRKASDIHIEPFEKVLRVRYRIDGVLQQVAEPPYSLKNAIVSRIKIMTGTMDVAERRVPQDGRIRIKVDGKPIDLRVSIIPTIYGEKVVMRILDKSSLMLDMTQLGFEPDNLQKFIAAIEKPFGLVLVTGPTGSGKSTTLYSALARLNKPEIQILTVEDPVEYNIKGINQVQVNEEIGFDFSMALRAFLRQSPNVILVGEIRDNETASIAIRAALTGHLVLSTIHTNDAPSTVNRLVDMGIEPFLVASSLNLIQAQRLMRKVCPKCKEPYEPEEKLLREAGIDPEMLKGGTLYKRGKGCQLCGFTGYKGRIAVTEVMPITPQLRDMILRGATSDELRETARKEGMRTLREDAIIKLKKGITTVEEVLRVTAAI</sequence>
<evidence type="ECO:0000259" key="6">
    <source>
        <dbReference type="Pfam" id="PF00437"/>
    </source>
</evidence>
<dbReference type="GO" id="GO:0005524">
    <property type="term" value="F:ATP binding"/>
    <property type="evidence" value="ECO:0007669"/>
    <property type="project" value="UniProtKB-KW"/>
</dbReference>
<dbReference type="GO" id="GO:0005737">
    <property type="term" value="C:cytoplasm"/>
    <property type="evidence" value="ECO:0007669"/>
    <property type="project" value="UniProtKB-SubCell"/>
</dbReference>
<comment type="caution">
    <text evidence="8">The sequence shown here is derived from an EMBL/GenBank/DDBJ whole genome shotgun (WGS) entry which is preliminary data.</text>
</comment>
<proteinExistence type="inferred from homology"/>
<dbReference type="SUPFAM" id="SSF160246">
    <property type="entry name" value="EspE N-terminal domain-like"/>
    <property type="match status" value="1"/>
</dbReference>
<keyword evidence="5" id="KW-0067">ATP-binding</keyword>
<evidence type="ECO:0000256" key="3">
    <source>
        <dbReference type="ARBA" id="ARBA00022490"/>
    </source>
</evidence>
<evidence type="ECO:0000259" key="7">
    <source>
        <dbReference type="Pfam" id="PF05157"/>
    </source>
</evidence>
<dbReference type="EMBL" id="DQWE01000256">
    <property type="protein sequence ID" value="HDI83196.1"/>
    <property type="molecule type" value="Genomic_DNA"/>
</dbReference>
<keyword evidence="3" id="KW-0963">Cytoplasm</keyword>
<feature type="domain" description="Type II secretion system protein GspE N-terminal" evidence="7">
    <location>
        <begin position="55"/>
        <end position="140"/>
    </location>
</feature>
<dbReference type="CDD" id="cd01129">
    <property type="entry name" value="PulE-GspE-like"/>
    <property type="match status" value="1"/>
</dbReference>
<dbReference type="InterPro" id="IPR007831">
    <property type="entry name" value="T2SS_GspE_N"/>
</dbReference>
<dbReference type="InterPro" id="IPR037257">
    <property type="entry name" value="T2SS_E_N_sf"/>
</dbReference>
<dbReference type="InterPro" id="IPR027417">
    <property type="entry name" value="P-loop_NTPase"/>
</dbReference>
<evidence type="ECO:0000256" key="4">
    <source>
        <dbReference type="ARBA" id="ARBA00022741"/>
    </source>
</evidence>
<name>A0A7C0VAR9_UNCW3</name>
<evidence type="ECO:0000256" key="1">
    <source>
        <dbReference type="ARBA" id="ARBA00004496"/>
    </source>
</evidence>
<dbReference type="Proteomes" id="UP000885847">
    <property type="component" value="Unassembled WGS sequence"/>
</dbReference>
<gene>
    <name evidence="8" type="primary">pilB</name>
    <name evidence="8" type="ORF">ENF18_05345</name>
</gene>
<evidence type="ECO:0000256" key="5">
    <source>
        <dbReference type="ARBA" id="ARBA00022840"/>
    </source>
</evidence>
<feature type="domain" description="Bacterial type II secretion system protein E" evidence="6">
    <location>
        <begin position="180"/>
        <end position="565"/>
    </location>
</feature>
<dbReference type="Gene3D" id="3.40.50.300">
    <property type="entry name" value="P-loop containing nucleotide triphosphate hydrolases"/>
    <property type="match status" value="1"/>
</dbReference>
<dbReference type="InterPro" id="IPR013374">
    <property type="entry name" value="ATPase_typ4_pilus-assembl_PilB"/>
</dbReference>
<comment type="subcellular location">
    <subcellularLocation>
        <location evidence="1">Cytoplasm</location>
    </subcellularLocation>
</comment>
<comment type="similarity">
    <text evidence="2">Belongs to the GSP E family.</text>
</comment>
<keyword evidence="4" id="KW-0547">Nucleotide-binding</keyword>
<organism evidence="8">
    <name type="scientific">candidate division WOR-3 bacterium</name>
    <dbReference type="NCBI Taxonomy" id="2052148"/>
    <lineage>
        <taxon>Bacteria</taxon>
        <taxon>Bacteria division WOR-3</taxon>
    </lineage>
</organism>
<dbReference type="AlphaFoldDB" id="A0A7C0VAR9"/>
<accession>A0A7C0VAR9</accession>